<dbReference type="InterPro" id="IPR050708">
    <property type="entry name" value="T6SS_VgrG/RHS"/>
</dbReference>
<dbReference type="Gene3D" id="2.180.10.10">
    <property type="entry name" value="RHS repeat-associated core"/>
    <property type="match status" value="1"/>
</dbReference>
<dbReference type="InterPro" id="IPR056823">
    <property type="entry name" value="TEN-like_YD-shell"/>
</dbReference>
<dbReference type="EMBL" id="LWSU01000033">
    <property type="protein sequence ID" value="OAX57331.1"/>
    <property type="molecule type" value="Genomic_DNA"/>
</dbReference>
<evidence type="ECO:0000313" key="3">
    <source>
        <dbReference type="EMBL" id="OAX57331.1"/>
    </source>
</evidence>
<dbReference type="PANTHER" id="PTHR32305">
    <property type="match status" value="1"/>
</dbReference>
<feature type="domain" description="Teneurin-like YD-shell" evidence="2">
    <location>
        <begin position="89"/>
        <end position="203"/>
    </location>
</feature>
<sequence length="251" mass="27206">MGNAQGQATKVGVTVAAGRRQKLLGGVAYYPFGPSAGWSYGNDRPLQRVLDQDYRPQAIQDSRSDGPNVGFVFDPVGNLTALTAPGNTAPVVSLGYDNLDRLTAFKDGPTGTVIDGYSYDATGNRLSAQVNGSIQTYSYPTDSHRLASVAGAARSYDAAGNTTAIDGKAREFAYDATGRMSQAKRGGTLAMEYRYNDRGEQVRRFLGTTNTYLKVEVSQCSCDWGRWRVRELKGPLRWRVMEAPRLGLTPA</sequence>
<proteinExistence type="predicted"/>
<organism evidence="3 4">
    <name type="scientific">Xanthomonas graminis pv. poae</name>
    <dbReference type="NCBI Taxonomy" id="227946"/>
    <lineage>
        <taxon>Bacteria</taxon>
        <taxon>Pseudomonadati</taxon>
        <taxon>Pseudomonadota</taxon>
        <taxon>Gammaproteobacteria</taxon>
        <taxon>Lysobacterales</taxon>
        <taxon>Lysobacteraceae</taxon>
        <taxon>Xanthomonas</taxon>
        <taxon>Xanthomonas translucens group</taxon>
        <taxon>Xanthomonas graminis</taxon>
    </lineage>
</organism>
<name>A0A199P8K3_9XANT</name>
<gene>
    <name evidence="3" type="ORF">A6R73_10450</name>
</gene>
<dbReference type="PANTHER" id="PTHR32305:SF15">
    <property type="entry name" value="PROTEIN RHSA-RELATED"/>
    <property type="match status" value="1"/>
</dbReference>
<keyword evidence="1" id="KW-0677">Repeat</keyword>
<evidence type="ECO:0000313" key="4">
    <source>
        <dbReference type="Proteomes" id="UP000093858"/>
    </source>
</evidence>
<evidence type="ECO:0000256" key="1">
    <source>
        <dbReference type="ARBA" id="ARBA00022737"/>
    </source>
</evidence>
<evidence type="ECO:0000259" key="2">
    <source>
        <dbReference type="Pfam" id="PF25023"/>
    </source>
</evidence>
<reference evidence="3 4" key="1">
    <citation type="submission" date="2016-04" db="EMBL/GenBank/DDBJ databases">
        <title>Xanthomonas translucens phylogeny.</title>
        <authorList>
            <person name="Langlois P."/>
        </authorList>
    </citation>
    <scope>NUCLEOTIDE SEQUENCE [LARGE SCALE GENOMIC DNA]</scope>
    <source>
        <strain evidence="3 4">B99</strain>
    </source>
</reference>
<accession>A0A199P8K3</accession>
<comment type="caution">
    <text evidence="3">The sequence shown here is derived from an EMBL/GenBank/DDBJ whole genome shotgun (WGS) entry which is preliminary data.</text>
</comment>
<protein>
    <recommendedName>
        <fullName evidence="2">Teneurin-like YD-shell domain-containing protein</fullName>
    </recommendedName>
</protein>
<dbReference type="AlphaFoldDB" id="A0A199P8K3"/>
<dbReference type="Pfam" id="PF25023">
    <property type="entry name" value="TEN_YD-shell"/>
    <property type="match status" value="1"/>
</dbReference>
<dbReference type="Proteomes" id="UP000093858">
    <property type="component" value="Unassembled WGS sequence"/>
</dbReference>